<keyword evidence="2" id="KW-1185">Reference proteome</keyword>
<dbReference type="SUPFAM" id="SSF54427">
    <property type="entry name" value="NTF2-like"/>
    <property type="match status" value="1"/>
</dbReference>
<dbReference type="Gene3D" id="3.10.450.50">
    <property type="match status" value="1"/>
</dbReference>
<gene>
    <name evidence="1" type="ORF">ASPZODRAFT_61540</name>
</gene>
<dbReference type="Proteomes" id="UP000184188">
    <property type="component" value="Unassembled WGS sequence"/>
</dbReference>
<evidence type="ECO:0000313" key="1">
    <source>
        <dbReference type="EMBL" id="OJJ48160.1"/>
    </source>
</evidence>
<reference evidence="2" key="1">
    <citation type="journal article" date="2017" name="Genome Biol.">
        <title>Comparative genomics reveals high biological diversity and specific adaptations in the industrially and medically important fungal genus Aspergillus.</title>
        <authorList>
            <person name="de Vries R.P."/>
            <person name="Riley R."/>
            <person name="Wiebenga A."/>
            <person name="Aguilar-Osorio G."/>
            <person name="Amillis S."/>
            <person name="Uchima C.A."/>
            <person name="Anderluh G."/>
            <person name="Asadollahi M."/>
            <person name="Askin M."/>
            <person name="Barry K."/>
            <person name="Battaglia E."/>
            <person name="Bayram O."/>
            <person name="Benocci T."/>
            <person name="Braus-Stromeyer S.A."/>
            <person name="Caldana C."/>
            <person name="Canovas D."/>
            <person name="Cerqueira G.C."/>
            <person name="Chen F."/>
            <person name="Chen W."/>
            <person name="Choi C."/>
            <person name="Clum A."/>
            <person name="Dos Santos R.A."/>
            <person name="Damasio A.R."/>
            <person name="Diallinas G."/>
            <person name="Emri T."/>
            <person name="Fekete E."/>
            <person name="Flipphi M."/>
            <person name="Freyberg S."/>
            <person name="Gallo A."/>
            <person name="Gournas C."/>
            <person name="Habgood R."/>
            <person name="Hainaut M."/>
            <person name="Harispe M.L."/>
            <person name="Henrissat B."/>
            <person name="Hilden K.S."/>
            <person name="Hope R."/>
            <person name="Hossain A."/>
            <person name="Karabika E."/>
            <person name="Karaffa L."/>
            <person name="Karanyi Z."/>
            <person name="Krasevec N."/>
            <person name="Kuo A."/>
            <person name="Kusch H."/>
            <person name="LaButti K."/>
            <person name="Lagendijk E.L."/>
            <person name="Lapidus A."/>
            <person name="Levasseur A."/>
            <person name="Lindquist E."/>
            <person name="Lipzen A."/>
            <person name="Logrieco A.F."/>
            <person name="MacCabe A."/>
            <person name="Maekelae M.R."/>
            <person name="Malavazi I."/>
            <person name="Melin P."/>
            <person name="Meyer V."/>
            <person name="Mielnichuk N."/>
            <person name="Miskei M."/>
            <person name="Molnar A.P."/>
            <person name="Mule G."/>
            <person name="Ngan C.Y."/>
            <person name="Orejas M."/>
            <person name="Orosz E."/>
            <person name="Ouedraogo J.P."/>
            <person name="Overkamp K.M."/>
            <person name="Park H.-S."/>
            <person name="Perrone G."/>
            <person name="Piumi F."/>
            <person name="Punt P.J."/>
            <person name="Ram A.F."/>
            <person name="Ramon A."/>
            <person name="Rauscher S."/>
            <person name="Record E."/>
            <person name="Riano-Pachon D.M."/>
            <person name="Robert V."/>
            <person name="Roehrig J."/>
            <person name="Ruller R."/>
            <person name="Salamov A."/>
            <person name="Salih N.S."/>
            <person name="Samson R.A."/>
            <person name="Sandor E."/>
            <person name="Sanguinetti M."/>
            <person name="Schuetze T."/>
            <person name="Sepcic K."/>
            <person name="Shelest E."/>
            <person name="Sherlock G."/>
            <person name="Sophianopoulou V."/>
            <person name="Squina F.M."/>
            <person name="Sun H."/>
            <person name="Susca A."/>
            <person name="Todd R.B."/>
            <person name="Tsang A."/>
            <person name="Unkles S.E."/>
            <person name="van de Wiele N."/>
            <person name="van Rossen-Uffink D."/>
            <person name="Oliveira J.V."/>
            <person name="Vesth T.C."/>
            <person name="Visser J."/>
            <person name="Yu J.-H."/>
            <person name="Zhou M."/>
            <person name="Andersen M.R."/>
            <person name="Archer D.B."/>
            <person name="Baker S.E."/>
            <person name="Benoit I."/>
            <person name="Brakhage A.A."/>
            <person name="Braus G.H."/>
            <person name="Fischer R."/>
            <person name="Frisvad J.C."/>
            <person name="Goldman G.H."/>
            <person name="Houbraken J."/>
            <person name="Oakley B."/>
            <person name="Pocsi I."/>
            <person name="Scazzocchio C."/>
            <person name="Seiboth B."/>
            <person name="vanKuyk P.A."/>
            <person name="Wortman J."/>
            <person name="Dyer P.S."/>
            <person name="Grigoriev I.V."/>
        </authorList>
    </citation>
    <scope>NUCLEOTIDE SEQUENCE [LARGE SCALE GENOMIC DNA]</scope>
    <source>
        <strain evidence="2">CBS 506.65</strain>
    </source>
</reference>
<dbReference type="AlphaFoldDB" id="A0A1L9SLT9"/>
<accession>A0A1L9SLT9</accession>
<name>A0A1L9SLT9_9EURO</name>
<protein>
    <recommendedName>
        <fullName evidence="3">SnoaL-like domain-containing protein</fullName>
    </recommendedName>
</protein>
<dbReference type="EMBL" id="KV878339">
    <property type="protein sequence ID" value="OJJ48160.1"/>
    <property type="molecule type" value="Genomic_DNA"/>
</dbReference>
<dbReference type="STRING" id="1073090.A0A1L9SLT9"/>
<dbReference type="VEuPathDB" id="FungiDB:ASPZODRAFT_61540"/>
<sequence>METFPRSTLLEPAQSLCNAFASSASLPTLLSHFTSNPLPVVHEHGLKGLAPFLGRSFTGIDGVARYFELIGQLLEIQDIRFDALDDWVVDPGSLVVMLRGYARFKWRETGQTWDETVCYRIGLAEEILKVQEYRVWADTGAAYLARVGRLEEVQEKEAQTRKEIDRRKSGCGDVIGGGLKYYGGCK</sequence>
<evidence type="ECO:0008006" key="3">
    <source>
        <dbReference type="Google" id="ProtNLM"/>
    </source>
</evidence>
<evidence type="ECO:0000313" key="2">
    <source>
        <dbReference type="Proteomes" id="UP000184188"/>
    </source>
</evidence>
<dbReference type="InterPro" id="IPR032710">
    <property type="entry name" value="NTF2-like_dom_sf"/>
</dbReference>
<proteinExistence type="predicted"/>
<organism evidence="1 2">
    <name type="scientific">Penicilliopsis zonata CBS 506.65</name>
    <dbReference type="NCBI Taxonomy" id="1073090"/>
    <lineage>
        <taxon>Eukaryota</taxon>
        <taxon>Fungi</taxon>
        <taxon>Dikarya</taxon>
        <taxon>Ascomycota</taxon>
        <taxon>Pezizomycotina</taxon>
        <taxon>Eurotiomycetes</taxon>
        <taxon>Eurotiomycetidae</taxon>
        <taxon>Eurotiales</taxon>
        <taxon>Aspergillaceae</taxon>
        <taxon>Penicilliopsis</taxon>
    </lineage>
</organism>
<dbReference type="RefSeq" id="XP_022582670.1">
    <property type="nucleotide sequence ID" value="XM_022728992.1"/>
</dbReference>
<dbReference type="GeneID" id="34615456"/>
<dbReference type="OrthoDB" id="3352776at2759"/>